<evidence type="ECO:0000313" key="2">
    <source>
        <dbReference type="EMBL" id="KAF3838592.1"/>
    </source>
</evidence>
<feature type="region of interest" description="Disordered" evidence="1">
    <location>
        <begin position="1"/>
        <end position="39"/>
    </location>
</feature>
<sequence>MSPGLTNTPLKSGQPVLTSPHTSRTGPETGLKPGPTPPTEHLFMPGMPRSTVDLAGAAAGVVRAAPSQSFSPLSAINLDILDLTRTRRSSSVSLVCVFQQNRGQSPCTHAYTAAWPRFGIQIHRR</sequence>
<reference evidence="2 3" key="1">
    <citation type="submission" date="2020-03" db="EMBL/GenBank/DDBJ databases">
        <title>Dissostichus mawsoni Genome sequencing and assembly.</title>
        <authorList>
            <person name="Park H."/>
        </authorList>
    </citation>
    <scope>NUCLEOTIDE SEQUENCE [LARGE SCALE GENOMIC DNA]</scope>
    <source>
        <strain evidence="2">DM0001</strain>
        <tissue evidence="2">Muscle</tissue>
    </source>
</reference>
<dbReference type="Proteomes" id="UP000518266">
    <property type="component" value="Unassembled WGS sequence"/>
</dbReference>
<proteinExistence type="predicted"/>
<feature type="non-terminal residue" evidence="2">
    <location>
        <position position="125"/>
    </location>
</feature>
<evidence type="ECO:0000256" key="1">
    <source>
        <dbReference type="SAM" id="MobiDB-lite"/>
    </source>
</evidence>
<evidence type="ECO:0000313" key="3">
    <source>
        <dbReference type="Proteomes" id="UP000518266"/>
    </source>
</evidence>
<organism evidence="2 3">
    <name type="scientific">Dissostichus mawsoni</name>
    <name type="common">Antarctic cod</name>
    <dbReference type="NCBI Taxonomy" id="36200"/>
    <lineage>
        <taxon>Eukaryota</taxon>
        <taxon>Metazoa</taxon>
        <taxon>Chordata</taxon>
        <taxon>Craniata</taxon>
        <taxon>Vertebrata</taxon>
        <taxon>Euteleostomi</taxon>
        <taxon>Actinopterygii</taxon>
        <taxon>Neopterygii</taxon>
        <taxon>Teleostei</taxon>
        <taxon>Neoteleostei</taxon>
        <taxon>Acanthomorphata</taxon>
        <taxon>Eupercaria</taxon>
        <taxon>Perciformes</taxon>
        <taxon>Notothenioidei</taxon>
        <taxon>Nototheniidae</taxon>
        <taxon>Dissostichus</taxon>
    </lineage>
</organism>
<dbReference type="EMBL" id="JAAKFY010000022">
    <property type="protein sequence ID" value="KAF3838592.1"/>
    <property type="molecule type" value="Genomic_DNA"/>
</dbReference>
<feature type="compositionally biased region" description="Polar residues" evidence="1">
    <location>
        <begin position="1"/>
        <end position="26"/>
    </location>
</feature>
<comment type="caution">
    <text evidence="2">The sequence shown here is derived from an EMBL/GenBank/DDBJ whole genome shotgun (WGS) entry which is preliminary data.</text>
</comment>
<keyword evidence="3" id="KW-1185">Reference proteome</keyword>
<name>A0A7J5XNC0_DISMA</name>
<dbReference type="AlphaFoldDB" id="A0A7J5XNC0"/>
<gene>
    <name evidence="2" type="ORF">F7725_010360</name>
</gene>
<accession>A0A7J5XNC0</accession>
<protein>
    <submittedName>
        <fullName evidence="2">Uncharacterized protein</fullName>
    </submittedName>
</protein>